<dbReference type="EMBL" id="JACHCB010000013">
    <property type="protein sequence ID" value="MBB6111671.1"/>
    <property type="molecule type" value="Genomic_DNA"/>
</dbReference>
<accession>A0ABR6PPH2</accession>
<dbReference type="InterPro" id="IPR058148">
    <property type="entry name" value="M949_RS01915-like_dom"/>
</dbReference>
<reference evidence="2 3" key="1">
    <citation type="submission" date="2020-08" db="EMBL/GenBank/DDBJ databases">
        <title>Genomic Encyclopedia of Type Strains, Phase IV (KMG-V): Genome sequencing to study the core and pangenomes of soil and plant-associated prokaryotes.</title>
        <authorList>
            <person name="Whitman W."/>
        </authorList>
    </citation>
    <scope>NUCLEOTIDE SEQUENCE [LARGE SCALE GENOMIC DNA]</scope>
    <source>
        <strain evidence="2 3">ANJLi2</strain>
    </source>
</reference>
<protein>
    <submittedName>
        <fullName evidence="2">Uncharacterized protein</fullName>
    </submittedName>
</protein>
<dbReference type="NCBIfam" id="NF046077">
    <property type="entry name" value="LPS_M949_RS01915"/>
    <property type="match status" value="1"/>
</dbReference>
<organism evidence="2 3">
    <name type="scientific">Mucilaginibacter lappiensis</name>
    <dbReference type="NCBI Taxonomy" id="354630"/>
    <lineage>
        <taxon>Bacteria</taxon>
        <taxon>Pseudomonadati</taxon>
        <taxon>Bacteroidota</taxon>
        <taxon>Sphingobacteriia</taxon>
        <taxon>Sphingobacteriales</taxon>
        <taxon>Sphingobacteriaceae</taxon>
        <taxon>Mucilaginibacter</taxon>
    </lineage>
</organism>
<keyword evidence="3" id="KW-1185">Reference proteome</keyword>
<evidence type="ECO:0000256" key="1">
    <source>
        <dbReference type="SAM" id="SignalP"/>
    </source>
</evidence>
<keyword evidence="1" id="KW-0732">Signal</keyword>
<feature type="chain" id="PRO_5045714454" evidence="1">
    <location>
        <begin position="24"/>
        <end position="215"/>
    </location>
</feature>
<dbReference type="Proteomes" id="UP000541583">
    <property type="component" value="Unassembled WGS sequence"/>
</dbReference>
<feature type="signal peptide" evidence="1">
    <location>
        <begin position="1"/>
        <end position="23"/>
    </location>
</feature>
<sequence length="215" mass="24106">MNMHYIKFMSLLILLSAGQITMAQISVTKVNKRSIPASIKYKGDIVNSVRFTDSEGEHLLIATETGITDTRGDSEDGNGRDAALYAYQYTIKSNGSQQLNWQMVDFVKDCQVDLEAIYIPGTFAVTDLDKNGKAEVWLMYKTLCTGDISPGEMKIIMHEGGKKYAVRGQNKVKVGQGEYDGGKYTFDDAFKSGPEVFRKYAQDLWKKNIWGPRTD</sequence>
<evidence type="ECO:0000313" key="2">
    <source>
        <dbReference type="EMBL" id="MBB6111671.1"/>
    </source>
</evidence>
<evidence type="ECO:0000313" key="3">
    <source>
        <dbReference type="Proteomes" id="UP000541583"/>
    </source>
</evidence>
<gene>
    <name evidence="2" type="ORF">HDF23_004442</name>
</gene>
<comment type="caution">
    <text evidence="2">The sequence shown here is derived from an EMBL/GenBank/DDBJ whole genome shotgun (WGS) entry which is preliminary data.</text>
</comment>
<name>A0ABR6PPH2_9SPHI</name>
<proteinExistence type="predicted"/>